<evidence type="ECO:0000256" key="4">
    <source>
        <dbReference type="ARBA" id="ARBA00022475"/>
    </source>
</evidence>
<evidence type="ECO:0000256" key="6">
    <source>
        <dbReference type="ARBA" id="ARBA00022679"/>
    </source>
</evidence>
<feature type="coiled-coil region" evidence="14">
    <location>
        <begin position="1947"/>
        <end position="1978"/>
    </location>
</feature>
<dbReference type="InterPro" id="IPR036097">
    <property type="entry name" value="HisK_dim/P_sf"/>
</dbReference>
<keyword evidence="11" id="KW-1133">Transmembrane helix</keyword>
<dbReference type="GO" id="GO:0009927">
    <property type="term" value="F:histidine phosphotransfer kinase activity"/>
    <property type="evidence" value="ECO:0007669"/>
    <property type="project" value="TreeGrafter"/>
</dbReference>
<dbReference type="OrthoDB" id="60033at2759"/>
<dbReference type="SUPFAM" id="SSF56112">
    <property type="entry name" value="Protein kinase-like (PK-like)"/>
    <property type="match status" value="1"/>
</dbReference>
<organism evidence="19 20">
    <name type="scientific">Rhynchosporium agropyri</name>
    <dbReference type="NCBI Taxonomy" id="914238"/>
    <lineage>
        <taxon>Eukaryota</taxon>
        <taxon>Fungi</taxon>
        <taxon>Dikarya</taxon>
        <taxon>Ascomycota</taxon>
        <taxon>Pezizomycotina</taxon>
        <taxon>Leotiomycetes</taxon>
        <taxon>Helotiales</taxon>
        <taxon>Ploettnerulaceae</taxon>
        <taxon>Rhynchosporium</taxon>
    </lineage>
</organism>
<dbReference type="InterPro" id="IPR003594">
    <property type="entry name" value="HATPase_dom"/>
</dbReference>
<accession>A0A1E1L8P9</accession>
<keyword evidence="6" id="KW-0808">Transferase</keyword>
<dbReference type="Pfam" id="PF13185">
    <property type="entry name" value="GAF_2"/>
    <property type="match status" value="1"/>
</dbReference>
<feature type="modified residue" description="4-aspartylphosphate" evidence="13">
    <location>
        <position position="2313"/>
    </location>
</feature>
<feature type="region of interest" description="Disordered" evidence="15">
    <location>
        <begin position="471"/>
        <end position="519"/>
    </location>
</feature>
<evidence type="ECO:0000256" key="14">
    <source>
        <dbReference type="SAM" id="Coils"/>
    </source>
</evidence>
<evidence type="ECO:0000256" key="15">
    <source>
        <dbReference type="SAM" id="MobiDB-lite"/>
    </source>
</evidence>
<dbReference type="InterPro" id="IPR029016">
    <property type="entry name" value="GAF-like_dom_sf"/>
</dbReference>
<feature type="compositionally biased region" description="Polar residues" evidence="15">
    <location>
        <begin position="56"/>
        <end position="79"/>
    </location>
</feature>
<dbReference type="InterPro" id="IPR005467">
    <property type="entry name" value="His_kinase_dom"/>
</dbReference>
<sequence length="2588" mass="285158">MDGTVALGDEHLDPPLRLYERLRQVSGYTWDESREPFHSSYDNWQVFGWKEVVRNSNTTKPQSKGDSESNPSAQDSTSARGFRSNESESGSESNASHNDPSFESSRIQVIARVSRHALREERAYHICKNLIKKVDPEGDHIIRPLDITRLTSQQGDKGPIVVCIFENPGPNYLHKVIDYGAAWYRGRRIGDKHEAFRDEFEPKEIVSLETFLDFAVAATECLEILHHGQRIVHGEIRGDAFHMNPENGKVRLINFGSGLRTFEHGLTSTGWSTLSKEVGAKTKLCYMSPEQTGRMPAEPDSRTDIYSLGIMFWTMLTQQPAFDGETPMDIIQAVLGRRLPTVSSIRLDIPDVIGRIIQKMTAKIIGERYHSVSGLRYDLMEVRSLMGAGDSAALRNWTIATRDVSSFFILPTVMIGRTEEHDQVVKVIDKVSRRHEASSLQENYSLSSGSSLSDSRLETFQAAIGAGAAMSLSSDGTSSYEGRSNSLGNIASSSSETKSLKSGSGQLQSGTGSIPNSYDPSTSLRSVAGFFPSHDGSAGPVRSLVGSLPNSVDGHNSSTQSNKPRPWEKNNSLSLDNGSVAGSMSDMGGGSRSSEGVGSLSGRRNSQKFKRKGRCEVIGIAGAAGLGKSCLVQSVQIEARRRGYFASSKFDQAKKTPFGPVLKLLSSLFKQVFSESNTDTAFHQGLKAFVKPAWPMLHRVLGLPEFLLGSMSGPNRKHGSQLSQSYNRSVRSDMRREASPSSSSQASIYSMALGSQNSQEFLRSGSSTKSVRLMNTFLDVLRVFTQYKFICFCLDDLQFADEESIDLISQIVASRMKMAIIVTYRPDEVLPERIKGILQPPNTEGIKYLKGGGVGVTRIVLKPLSEDDIKKYVAATLSRSEEYIVPLAAVIQSKTAGNPFYMREMLDSCHRKHCIYYDYKESGWCYNLDKIFRQFETKSYHDTLDSAFITSRLNELPTSSRSILAWASLIGHSFSFELVQRLLSGEFDYDDSDPKEKDDMDRRPPLVSCSPQDAIEGLQAAIQAYIIIATQDDDRFRFAHDRYMQAATTLGDSNTAKMHFIIARTILKYSSSADQAQSDCAEHIGESIDIIRRRVPHRQSFRKLLADCAQSAAERGARPTAARYYKHCFALLQNDPWTDDLPDVYYDETLQLHIRAAETYLYMGSYPEAKRLLSNVFKYAKTPVDKSPAWVLQSRVYAQEGDGSAAFRSLKQCLQALNIAVDDEPSYEKCDMEFERLSLKIQSMPVNDILNRKTTKDSNFAAVGAVLVETISAAYWTDSLTFYQMALVMVNTHLNLGSFPQAGMAYIHLSMIAITRFNMIKFASDMGAIALALLSVLSDPYTTGRGGTIYAIFVGHLHESIQSSLKQLEGALEYVIQVGDRGSTILNFGLVGTLKFFASENLTELESFLHYGCEEVPNWTLDTRGGTMAIAVRQACRALQGKTNISNSSEIMSDEGHNSVYYKGWLKEIVSSSDRPLIFYEGFEIAPLFLYGHFAKAVEVGDRCIANLSSVWSARNTRFIYFIHGLSLAGLMWGKLNSPLRSFDQNDNGQTQPEKQPSETELTADVTTSLKQIKKNKKMIEDWQSVNNVNYYSWLKLLDAQVAEMEGNHGLALSNYEQSLDHAAANDFLFEEALGNYLQAGFFLRNGSRRSAKASLREATVLYRNFGAVGIVTYIEEQHSLLLQGATRDERTADVAVQTDFAGDSAEVQYTTLEGDENADRQQTRASETQTKGDRIGAWQDGSARPDAGSGLPALDMLDLTSILESSQVISSVLQVDQLLKTMCEIILQNCGGLATTAAIVVEEDNPIGWSIAASGDPEHGAVAHIPGLPLTETALVAEGVILYCTRFRETVFLPDLIHDERFSNVTKAWQQRNPVGKSVIAIPICHGVKPLLGVLYLEGEPNAFTDRNLTVLQLLVNQIGISYSNALTLKEVEKVSAFNNSMVDVQRRALAKALEAEKQANAAKAEALRNVKLAEEAAKAKSIFLANVSHELRTPLNGVIGNSELLRDSMLTKDQAEMADSIRVSADLLLTVINDILDFSKMEADKMELYVVAFKADEMMREVFRSVSYSNRDKKNVKNVEILQDISLPESLIFGDPVRLHQVLGNLVSNSLKFTENGSITIGAKTDLETADEVKLTFWVKDTGIGIPPQQLVKLFKPFSQADASTARKYGGSGLGLSICKSLIESMMGGKIELESVEGQGTIAWFTVTFQKAKEASAGDCQNGVDQQDHMSSPNNDSSGSPIPYTHFSDVERDQLRICIAEDNPVNQKIAVQFMRKLGFKYVDAYDNGLQAVEGLRAKAKEGTPYHITLMDVQMPVLDGYEATKLLRRDPIDAVRGVLVIAMTASAIQGDREKCLDSGMNDYLAKPVRSNVLKKKLDQYILQPPNATPNLDSEASKITSKVLREMNGSSSPSSPETSGTVTPATTFPSPVPHPNDPSHDEQTLPPGLRDREPPARLRQLTRTRTAEIIPTVDPINLDGGVEKIDTKPAAGEVHVDEEELSPKSIPRRPIGGRGDDGRSRERERDRPKFKESETMLMVGKVETKTESGGEGREDKKGASGVARKPVGGGGGGGSSGVDKVGGGKKGK</sequence>
<reference evidence="20" key="1">
    <citation type="submission" date="2016-03" db="EMBL/GenBank/DDBJ databases">
        <authorList>
            <person name="Guldener U."/>
        </authorList>
    </citation>
    <scope>NUCLEOTIDE SEQUENCE [LARGE SCALE GENOMIC DNA]</scope>
    <source>
        <strain evidence="20">04CH-RAC-A.6.1</strain>
    </source>
</reference>
<feature type="compositionally biased region" description="Polar residues" evidence="15">
    <location>
        <begin position="471"/>
        <end position="483"/>
    </location>
</feature>
<evidence type="ECO:0000256" key="13">
    <source>
        <dbReference type="PROSITE-ProRule" id="PRU00169"/>
    </source>
</evidence>
<feature type="compositionally biased region" description="Polar residues" evidence="15">
    <location>
        <begin position="548"/>
        <end position="577"/>
    </location>
</feature>
<dbReference type="Pfam" id="PF00072">
    <property type="entry name" value="Response_reg"/>
    <property type="match status" value="1"/>
</dbReference>
<dbReference type="PROSITE" id="PS50109">
    <property type="entry name" value="HIS_KIN"/>
    <property type="match status" value="1"/>
</dbReference>
<feature type="region of interest" description="Disordered" evidence="15">
    <location>
        <begin position="2220"/>
        <end position="2242"/>
    </location>
</feature>
<feature type="compositionally biased region" description="Low complexity" evidence="15">
    <location>
        <begin position="87"/>
        <end position="98"/>
    </location>
</feature>
<dbReference type="InterPro" id="IPR000719">
    <property type="entry name" value="Prot_kinase_dom"/>
</dbReference>
<feature type="region of interest" description="Disordered" evidence="15">
    <location>
        <begin position="2488"/>
        <end position="2588"/>
    </location>
</feature>
<keyword evidence="14" id="KW-0175">Coiled coil</keyword>
<dbReference type="PANTHER" id="PTHR43047:SF46">
    <property type="entry name" value="HISTIDINE KINASE_RESPONSE REGULATOR, PUTATIVE (AFU_ORTHOLOGUE AFUA_3G12550)-RELATED"/>
    <property type="match status" value="1"/>
</dbReference>
<feature type="domain" description="Histidine kinase" evidence="17">
    <location>
        <begin position="1988"/>
        <end position="2213"/>
    </location>
</feature>
<feature type="compositionally biased region" description="Low complexity" evidence="15">
    <location>
        <begin position="484"/>
        <end position="513"/>
    </location>
</feature>
<keyword evidence="5 13" id="KW-0597">Phosphoprotein</keyword>
<keyword evidence="12" id="KW-0472">Membrane</keyword>
<feature type="region of interest" description="Disordered" evidence="15">
    <location>
        <begin position="541"/>
        <end position="606"/>
    </location>
</feature>
<evidence type="ECO:0000256" key="5">
    <source>
        <dbReference type="ARBA" id="ARBA00022553"/>
    </source>
</evidence>
<dbReference type="FunFam" id="1.10.510.10:FF:000579">
    <property type="entry name" value="Sensor histidine kinase/response regulator, putative"/>
    <property type="match status" value="1"/>
</dbReference>
<dbReference type="SUPFAM" id="SSF55874">
    <property type="entry name" value="ATPase domain of HSP90 chaperone/DNA topoisomerase II/histidine kinase"/>
    <property type="match status" value="1"/>
</dbReference>
<dbReference type="Proteomes" id="UP000178912">
    <property type="component" value="Unassembled WGS sequence"/>
</dbReference>
<dbReference type="SMART" id="SM00220">
    <property type="entry name" value="S_TKc"/>
    <property type="match status" value="1"/>
</dbReference>
<evidence type="ECO:0000313" key="19">
    <source>
        <dbReference type="EMBL" id="CZT06920.1"/>
    </source>
</evidence>
<dbReference type="CDD" id="cd17546">
    <property type="entry name" value="REC_hyHK_CKI1_RcsC-like"/>
    <property type="match status" value="1"/>
</dbReference>
<dbReference type="GO" id="GO:0000155">
    <property type="term" value="F:phosphorelay sensor kinase activity"/>
    <property type="evidence" value="ECO:0007669"/>
    <property type="project" value="InterPro"/>
</dbReference>
<dbReference type="CDD" id="cd16922">
    <property type="entry name" value="HATPase_EvgS-ArcB-TorS-like"/>
    <property type="match status" value="1"/>
</dbReference>
<feature type="compositionally biased region" description="Basic and acidic residues" evidence="15">
    <location>
        <begin position="2542"/>
        <end position="2558"/>
    </location>
</feature>
<dbReference type="InterPro" id="IPR011009">
    <property type="entry name" value="Kinase-like_dom_sf"/>
</dbReference>
<dbReference type="Pfam" id="PF00069">
    <property type="entry name" value="Pkinase"/>
    <property type="match status" value="1"/>
</dbReference>
<dbReference type="InterPro" id="IPR004358">
    <property type="entry name" value="Sig_transdc_His_kin-like_C"/>
</dbReference>
<proteinExistence type="predicted"/>
<dbReference type="Gene3D" id="1.25.40.10">
    <property type="entry name" value="Tetratricopeptide repeat domain"/>
    <property type="match status" value="1"/>
</dbReference>
<dbReference type="SMART" id="SM00448">
    <property type="entry name" value="REC"/>
    <property type="match status" value="1"/>
</dbReference>
<dbReference type="SUPFAM" id="SSF47384">
    <property type="entry name" value="Homodimeric domain of signal transducing histidine kinase"/>
    <property type="match status" value="1"/>
</dbReference>
<dbReference type="PANTHER" id="PTHR43047">
    <property type="entry name" value="TWO-COMPONENT HISTIDINE PROTEIN KINASE"/>
    <property type="match status" value="1"/>
</dbReference>
<evidence type="ECO:0000256" key="10">
    <source>
        <dbReference type="ARBA" id="ARBA00022840"/>
    </source>
</evidence>
<feature type="compositionally biased region" description="Low complexity" evidence="15">
    <location>
        <begin position="578"/>
        <end position="604"/>
    </location>
</feature>
<evidence type="ECO:0000256" key="3">
    <source>
        <dbReference type="ARBA" id="ARBA00012438"/>
    </source>
</evidence>
<dbReference type="Pfam" id="PF02518">
    <property type="entry name" value="HATPase_c"/>
    <property type="match status" value="1"/>
</dbReference>
<feature type="compositionally biased region" description="Polar residues" evidence="15">
    <location>
        <begin position="2225"/>
        <end position="2242"/>
    </location>
</feature>
<dbReference type="InterPro" id="IPR011006">
    <property type="entry name" value="CheY-like_superfamily"/>
</dbReference>
<dbReference type="CDD" id="cd00082">
    <property type="entry name" value="HisKA"/>
    <property type="match status" value="1"/>
</dbReference>
<dbReference type="FunFam" id="3.30.450.40:FF:000044">
    <property type="entry name" value="Putative sensor histidine kinase/response regulator"/>
    <property type="match status" value="1"/>
</dbReference>
<evidence type="ECO:0000313" key="20">
    <source>
        <dbReference type="Proteomes" id="UP000178912"/>
    </source>
</evidence>
<feature type="compositionally biased region" description="Low complexity" evidence="15">
    <location>
        <begin position="2410"/>
        <end position="2424"/>
    </location>
</feature>
<dbReference type="PRINTS" id="PR00344">
    <property type="entry name" value="BCTRLSENSOR"/>
</dbReference>
<comment type="catalytic activity">
    <reaction evidence="1">
        <text>ATP + protein L-histidine = ADP + protein N-phospho-L-histidine.</text>
        <dbReference type="EC" id="2.7.13.3"/>
    </reaction>
</comment>
<feature type="compositionally biased region" description="Basic and acidic residues" evidence="15">
    <location>
        <begin position="2514"/>
        <end position="2534"/>
    </location>
</feature>
<dbReference type="InterPro" id="IPR011990">
    <property type="entry name" value="TPR-like_helical_dom_sf"/>
</dbReference>
<keyword evidence="7" id="KW-0812">Transmembrane</keyword>
<feature type="region of interest" description="Disordered" evidence="15">
    <location>
        <begin position="56"/>
        <end position="103"/>
    </location>
</feature>
<evidence type="ECO:0000256" key="7">
    <source>
        <dbReference type="ARBA" id="ARBA00022692"/>
    </source>
</evidence>
<dbReference type="SUPFAM" id="SSF52172">
    <property type="entry name" value="CheY-like"/>
    <property type="match status" value="1"/>
</dbReference>
<evidence type="ECO:0000256" key="12">
    <source>
        <dbReference type="ARBA" id="ARBA00023136"/>
    </source>
</evidence>
<evidence type="ECO:0000256" key="2">
    <source>
        <dbReference type="ARBA" id="ARBA00004651"/>
    </source>
</evidence>
<dbReference type="SMART" id="SM00388">
    <property type="entry name" value="HisKA"/>
    <property type="match status" value="1"/>
</dbReference>
<feature type="region of interest" description="Disordered" evidence="15">
    <location>
        <begin position="2405"/>
        <end position="2455"/>
    </location>
</feature>
<dbReference type="PROSITE" id="PS50110">
    <property type="entry name" value="RESPONSE_REGULATORY"/>
    <property type="match status" value="1"/>
</dbReference>
<evidence type="ECO:0000256" key="11">
    <source>
        <dbReference type="ARBA" id="ARBA00022989"/>
    </source>
</evidence>
<dbReference type="SUPFAM" id="SSF55781">
    <property type="entry name" value="GAF domain-like"/>
    <property type="match status" value="1"/>
</dbReference>
<dbReference type="EC" id="2.7.13.3" evidence="3"/>
<feature type="region of interest" description="Disordered" evidence="15">
    <location>
        <begin position="1714"/>
        <end position="1746"/>
    </location>
</feature>
<evidence type="ECO:0000256" key="8">
    <source>
        <dbReference type="ARBA" id="ARBA00022741"/>
    </source>
</evidence>
<dbReference type="FunFam" id="3.40.50.2300:FF:000285">
    <property type="entry name" value="Putative sensor histidine kinase/response regulator"/>
    <property type="match status" value="1"/>
</dbReference>
<dbReference type="PROSITE" id="PS50011">
    <property type="entry name" value="PROTEIN_KINASE_DOM"/>
    <property type="match status" value="1"/>
</dbReference>
<feature type="compositionally biased region" description="Basic and acidic residues" evidence="15">
    <location>
        <begin position="2437"/>
        <end position="2455"/>
    </location>
</feature>
<evidence type="ECO:0000256" key="9">
    <source>
        <dbReference type="ARBA" id="ARBA00022777"/>
    </source>
</evidence>
<evidence type="ECO:0000256" key="1">
    <source>
        <dbReference type="ARBA" id="ARBA00000085"/>
    </source>
</evidence>
<feature type="region of interest" description="Disordered" evidence="15">
    <location>
        <begin position="1543"/>
        <end position="1563"/>
    </location>
</feature>
<dbReference type="InterPro" id="IPR041664">
    <property type="entry name" value="AAA_16"/>
</dbReference>
<dbReference type="SMART" id="SM00387">
    <property type="entry name" value="HATPase_c"/>
    <property type="match status" value="1"/>
</dbReference>
<dbReference type="Gene3D" id="3.30.565.10">
    <property type="entry name" value="Histidine kinase-like ATPase, C-terminal domain"/>
    <property type="match status" value="1"/>
</dbReference>
<feature type="domain" description="Protein kinase" evidence="16">
    <location>
        <begin position="19"/>
        <end position="380"/>
    </location>
</feature>
<dbReference type="InterPro" id="IPR001789">
    <property type="entry name" value="Sig_transdc_resp-reg_receiver"/>
</dbReference>
<dbReference type="GO" id="GO:0005524">
    <property type="term" value="F:ATP binding"/>
    <property type="evidence" value="ECO:0007669"/>
    <property type="project" value="UniProtKB-KW"/>
</dbReference>
<feature type="region of interest" description="Disordered" evidence="15">
    <location>
        <begin position="714"/>
        <end position="746"/>
    </location>
</feature>
<evidence type="ECO:0000259" key="17">
    <source>
        <dbReference type="PROSITE" id="PS50109"/>
    </source>
</evidence>
<dbReference type="SUPFAM" id="SSF48452">
    <property type="entry name" value="TPR-like"/>
    <property type="match status" value="1"/>
</dbReference>
<keyword evidence="20" id="KW-1185">Reference proteome</keyword>
<dbReference type="Gene3D" id="1.10.287.130">
    <property type="match status" value="1"/>
</dbReference>
<keyword evidence="8" id="KW-0547">Nucleotide-binding</keyword>
<feature type="domain" description="Response regulatory" evidence="18">
    <location>
        <begin position="2258"/>
        <end position="2382"/>
    </location>
</feature>
<name>A0A1E1L8P9_9HELO</name>
<dbReference type="Pfam" id="PF13191">
    <property type="entry name" value="AAA_16"/>
    <property type="match status" value="1"/>
</dbReference>
<feature type="compositionally biased region" description="Gly residues" evidence="15">
    <location>
        <begin position="2567"/>
        <end position="2576"/>
    </location>
</feature>
<evidence type="ECO:0000259" key="16">
    <source>
        <dbReference type="PROSITE" id="PS50011"/>
    </source>
</evidence>
<dbReference type="GO" id="GO:0005886">
    <property type="term" value="C:plasma membrane"/>
    <property type="evidence" value="ECO:0007669"/>
    <property type="project" value="UniProtKB-SubCell"/>
</dbReference>
<keyword evidence="10" id="KW-0067">ATP-binding</keyword>
<dbReference type="FunFam" id="1.10.287.130:FF:000003">
    <property type="entry name" value="Histidine kinase"/>
    <property type="match status" value="1"/>
</dbReference>
<dbReference type="InterPro" id="IPR036890">
    <property type="entry name" value="HATPase_C_sf"/>
</dbReference>
<feature type="compositionally biased region" description="Polar residues" evidence="15">
    <location>
        <begin position="720"/>
        <end position="729"/>
    </location>
</feature>
<evidence type="ECO:0000259" key="18">
    <source>
        <dbReference type="PROSITE" id="PS50110"/>
    </source>
</evidence>
<gene>
    <name evidence="19" type="ORF">RAG0_12521</name>
</gene>
<keyword evidence="4" id="KW-1003">Cell membrane</keyword>
<dbReference type="Gene3D" id="1.10.510.10">
    <property type="entry name" value="Transferase(Phosphotransferase) domain 1"/>
    <property type="match status" value="1"/>
</dbReference>
<dbReference type="InterPro" id="IPR003018">
    <property type="entry name" value="GAF"/>
</dbReference>
<dbReference type="Gene3D" id="3.30.450.40">
    <property type="match status" value="1"/>
</dbReference>
<dbReference type="FunFam" id="3.30.565.10:FF:000010">
    <property type="entry name" value="Sensor histidine kinase RcsC"/>
    <property type="match status" value="1"/>
</dbReference>
<dbReference type="Gene3D" id="3.40.50.2300">
    <property type="match status" value="1"/>
</dbReference>
<comment type="subcellular location">
    <subcellularLocation>
        <location evidence="2">Cell membrane</location>
        <topology evidence="2">Multi-pass membrane protein</topology>
    </subcellularLocation>
</comment>
<dbReference type="InterPro" id="IPR003661">
    <property type="entry name" value="HisK_dim/P_dom"/>
</dbReference>
<dbReference type="EMBL" id="FJUX01000090">
    <property type="protein sequence ID" value="CZT06920.1"/>
    <property type="molecule type" value="Genomic_DNA"/>
</dbReference>
<protein>
    <recommendedName>
        <fullName evidence="3">histidine kinase</fullName>
        <ecNumber evidence="3">2.7.13.3</ecNumber>
    </recommendedName>
</protein>
<dbReference type="Pfam" id="PF00512">
    <property type="entry name" value="HisKA"/>
    <property type="match status" value="1"/>
</dbReference>
<keyword evidence="9 19" id="KW-0418">Kinase</keyword>